<dbReference type="RefSeq" id="NP_076540.1">
    <property type="nucleotide sequence ID" value="NC_002665.1"/>
</dbReference>
<feature type="compositionally biased region" description="Acidic residues" evidence="1">
    <location>
        <begin position="426"/>
        <end position="445"/>
    </location>
</feature>
<organismHost>
    <name type="scientific">Bos taurus</name>
    <name type="common">Bovine</name>
    <dbReference type="NCBI Taxonomy" id="9913"/>
</organismHost>
<dbReference type="KEGG" id="vg:1684937"/>
<evidence type="ECO:0000256" key="1">
    <source>
        <dbReference type="SAM" id="MobiDB-lite"/>
    </source>
</evidence>
<name>A0A858PWL6_BHV4</name>
<feature type="compositionally biased region" description="Acidic residues" evidence="1">
    <location>
        <begin position="369"/>
        <end position="415"/>
    </location>
</feature>
<organismHost>
    <name type="scientific">Felis catus</name>
    <name type="common">Cat</name>
    <name type="synonym">Felis silvestris catus</name>
    <dbReference type="NCBI Taxonomy" id="9685"/>
</organismHost>
<dbReference type="GeneID" id="1684937"/>
<dbReference type="InterPro" id="IPR008550">
    <property type="entry name" value="Herpesvirus_BRRF2-like"/>
</dbReference>
<dbReference type="EMBL" id="MN551083">
    <property type="protein sequence ID" value="QJC19090.1"/>
    <property type="molecule type" value="Genomic_DNA"/>
</dbReference>
<evidence type="ECO:0000313" key="2">
    <source>
        <dbReference type="EMBL" id="QJC19090.1"/>
    </source>
</evidence>
<proteinExistence type="predicted"/>
<feature type="region of interest" description="Disordered" evidence="1">
    <location>
        <begin position="363"/>
        <end position="475"/>
    </location>
</feature>
<organism evidence="2">
    <name type="scientific">Bovine herpesvirus 4</name>
    <name type="common">BoHV-4</name>
    <name type="synonym">Movar virus</name>
    <dbReference type="NCBI Taxonomy" id="10385"/>
    <lineage>
        <taxon>Viruses</taxon>
        <taxon>Duplodnaviria</taxon>
        <taxon>Heunggongvirae</taxon>
        <taxon>Peploviricota</taxon>
        <taxon>Herviviricetes</taxon>
        <taxon>Herpesvirales</taxon>
        <taxon>Orthoherpesviridae</taxon>
        <taxon>Gammaherpesvirinae</taxon>
        <taxon>Rhadinovirus</taxon>
        <taxon>Rhadinovirus bovinegamma4</taxon>
    </lineage>
</organism>
<dbReference type="Pfam" id="PF05734">
    <property type="entry name" value="DUF832"/>
    <property type="match status" value="1"/>
</dbReference>
<protein>
    <submittedName>
        <fullName evidence="2">Uncharacterized protein</fullName>
    </submittedName>
</protein>
<feature type="compositionally biased region" description="Basic and acidic residues" evidence="1">
    <location>
        <begin position="462"/>
        <end position="475"/>
    </location>
</feature>
<sequence>MEITVYIPGIEENQRPHFDEIFSTFAKRGNVREAVSSLHKLFKKQKNTGLLASLVILKQFVDTSRKSQERFNLLEILQQTKFLAQSIYKHIKSQEHSCDMEDMFSDCKDRMSLILSESCGCLNCITTTKQLMNSLCDARPPKLSSHKKVCQAHNFLTTVHNQVVVADRVSVSVLSLSDLVLDMGDFPELPKDIQLETRGVASCVYLCWFYYMLLKHVQNDFEILEASINNWLLTNGYSQGFTSYDNLLPIVTTKRGSGELTYNLDSFQVLQNTLQTVRNFLTTQPPRREQKHLLTLLKEKGYYVEPKESMCKTPQCPEEEGGLPFLKKLIKYFKRNKTQKESAQSEGDKQEIVIEDEEEIILEISSSSSEEDEEGIREEDIDDEGDEEGVDPDDEEGEDGVGGDGDSDDGIIFDDGEGKTTSDLESSSDELDVDEDKPSEDESGGDCECLKKDKDGDDLDEEKTYENENDNKEEHPTYLSLEEFEKMLYNTTDGPNTAGRTANNVESVYFREHI</sequence>
<accession>A0A858PWL6</accession>
<organismHost>
    <name type="scientific">Panthera leo</name>
    <name type="common">Lion</name>
    <dbReference type="NCBI Taxonomy" id="9689"/>
</organismHost>
<reference evidence="2" key="1">
    <citation type="submission" date="2019-10" db="EMBL/GenBank/DDBJ databases">
        <title>Experimental infection of calves with contemporary bovine gammaherpesvirus type 4.</title>
        <authorList>
            <person name="Bauermann F."/>
            <person name="Kutish G."/>
            <person name="Diel D."/>
            <person name="Falkenberg S."/>
            <person name="Martins M."/>
            <person name="Flores E."/>
        </authorList>
    </citation>
    <scope>NUCLEOTIDE SEQUENCE</scope>
    <source>
        <strain evidence="2">SD16-38</strain>
    </source>
</reference>